<dbReference type="InterPro" id="IPR036915">
    <property type="entry name" value="Cyclin-like_sf"/>
</dbReference>
<dbReference type="AlphaFoldDB" id="A0A7J6FAM9"/>
<dbReference type="EMBL" id="JAATIP010000141">
    <property type="protein sequence ID" value="KAF4367756.1"/>
    <property type="molecule type" value="Genomic_DNA"/>
</dbReference>
<keyword evidence="10" id="KW-1185">Reference proteome</keyword>
<reference evidence="9 10" key="1">
    <citation type="journal article" date="2020" name="bioRxiv">
        <title>Sequence and annotation of 42 cannabis genomes reveals extensive copy number variation in cannabinoid synthesis and pathogen resistance genes.</title>
        <authorList>
            <person name="Mckernan K.J."/>
            <person name="Helbert Y."/>
            <person name="Kane L.T."/>
            <person name="Ebling H."/>
            <person name="Zhang L."/>
            <person name="Liu B."/>
            <person name="Eaton Z."/>
            <person name="Mclaughlin S."/>
            <person name="Kingan S."/>
            <person name="Baybayan P."/>
            <person name="Concepcion G."/>
            <person name="Jordan M."/>
            <person name="Riva A."/>
            <person name="Barbazuk W."/>
            <person name="Harkins T."/>
        </authorList>
    </citation>
    <scope>NUCLEOTIDE SEQUENCE [LARGE SCALE GENOMIC DNA]</scope>
    <source>
        <strain evidence="9 10">cv. Jamaican Lion 4</strain>
        <strain evidence="8">Father</strain>
        <strain evidence="7">Mother</strain>
        <tissue evidence="7">Leaf</tissue>
    </source>
</reference>
<feature type="domain" description="Cyclin N-terminal" evidence="6">
    <location>
        <begin position="23"/>
        <end position="153"/>
    </location>
</feature>
<evidence type="ECO:0000256" key="5">
    <source>
        <dbReference type="SAM" id="MobiDB-lite"/>
    </source>
</evidence>
<accession>A0A7J6FAM9</accession>
<sequence length="543" mass="62558">MLRVPDYDPYNPIPFHGNQRNKFDYYFKLESSVTDPEDYDTRKSRYKFRCRALIVIFKYSNCKSYDPLASYLALNYFDRYLDNGNRVPNVMSCLIHNVELAVICCLTLAWKMRNITFNISEYQAEMPNLRQITEEQFMEVEFRILEGLNWDLRVITPICFVPLYTTRFLGTSHRINKRIIHDIIINSHQSNFMKKQKPSVIAASALIAASYFLYPRIYATFRCGLSTERFIQRCVGRMIKLSKKLKIFAGTDDKTKRKVQEESGSETSESEYSEILFSNDVLPTQLEQEEDTAEKFVQREGKQVATTSETRLERGADKGKGIVLQPEQEEDPPEKFEQREGKQVVATSEPSLERPADKGKGIVLQPEHEEDPPEKFEQREGKQVVTTTERSLEEEMEEMQWNFPLRWTVGELYGGLIDIFEPPSEIEPAVDDCSDQDEPLPEPSFSELLQHDRQHMAPNPFRELTRERQAFEVAAQQALLEAQKRAQKVHHGRGKCLINNCFCCLCCCDSLSSSGSSDQQPLAPSFVVGTLNHCCCCKSCNLL</sequence>
<dbReference type="Proteomes" id="UP000525078">
    <property type="component" value="Unassembled WGS sequence"/>
</dbReference>
<dbReference type="InterPro" id="IPR006671">
    <property type="entry name" value="Cyclin_N"/>
</dbReference>
<evidence type="ECO:0000313" key="8">
    <source>
        <dbReference type="EMBL" id="KAF4392682.1"/>
    </source>
</evidence>
<keyword evidence="3" id="KW-0131">Cell cycle</keyword>
<dbReference type="Proteomes" id="UP000583929">
    <property type="component" value="Unassembled WGS sequence"/>
</dbReference>
<dbReference type="EMBL" id="JAATIQ010000051">
    <property type="protein sequence ID" value="KAF4392682.1"/>
    <property type="molecule type" value="Genomic_DNA"/>
</dbReference>
<feature type="compositionally biased region" description="Basic and acidic residues" evidence="5">
    <location>
        <begin position="351"/>
        <end position="360"/>
    </location>
</feature>
<dbReference type="PANTHER" id="PTHR10177">
    <property type="entry name" value="CYCLINS"/>
    <property type="match status" value="1"/>
</dbReference>
<organism evidence="7 9">
    <name type="scientific">Cannabis sativa</name>
    <name type="common">Hemp</name>
    <name type="synonym">Marijuana</name>
    <dbReference type="NCBI Taxonomy" id="3483"/>
    <lineage>
        <taxon>Eukaryota</taxon>
        <taxon>Viridiplantae</taxon>
        <taxon>Streptophyta</taxon>
        <taxon>Embryophyta</taxon>
        <taxon>Tracheophyta</taxon>
        <taxon>Spermatophyta</taxon>
        <taxon>Magnoliopsida</taxon>
        <taxon>eudicotyledons</taxon>
        <taxon>Gunneridae</taxon>
        <taxon>Pentapetalae</taxon>
        <taxon>rosids</taxon>
        <taxon>fabids</taxon>
        <taxon>Rosales</taxon>
        <taxon>Cannabaceae</taxon>
        <taxon>Cannabis</taxon>
    </lineage>
</organism>
<dbReference type="SUPFAM" id="SSF47954">
    <property type="entry name" value="Cyclin-like"/>
    <property type="match status" value="1"/>
</dbReference>
<evidence type="ECO:0000259" key="6">
    <source>
        <dbReference type="Pfam" id="PF00134"/>
    </source>
</evidence>
<name>A0A7J6FAM9_CANSA</name>
<evidence type="ECO:0000256" key="2">
    <source>
        <dbReference type="ARBA" id="ARBA00022618"/>
    </source>
</evidence>
<feature type="compositionally biased region" description="Basic and acidic residues" evidence="5">
    <location>
        <begin position="293"/>
        <end position="302"/>
    </location>
</feature>
<protein>
    <recommendedName>
        <fullName evidence="4">B-like cyclin</fullName>
    </recommendedName>
</protein>
<dbReference type="Pfam" id="PF00134">
    <property type="entry name" value="Cyclin_N"/>
    <property type="match status" value="1"/>
</dbReference>
<evidence type="ECO:0000256" key="3">
    <source>
        <dbReference type="ARBA" id="ARBA00023306"/>
    </source>
</evidence>
<feature type="compositionally biased region" description="Basic and acidic residues" evidence="5">
    <location>
        <begin position="310"/>
        <end position="320"/>
    </location>
</feature>
<evidence type="ECO:0000313" key="9">
    <source>
        <dbReference type="Proteomes" id="UP000525078"/>
    </source>
</evidence>
<evidence type="ECO:0000256" key="1">
    <source>
        <dbReference type="ARBA" id="ARBA00011177"/>
    </source>
</evidence>
<comment type="caution">
    <text evidence="7">The sequence shown here is derived from an EMBL/GenBank/DDBJ whole genome shotgun (WGS) entry which is preliminary data.</text>
</comment>
<dbReference type="GO" id="GO:0051301">
    <property type="term" value="P:cell division"/>
    <property type="evidence" value="ECO:0007669"/>
    <property type="project" value="UniProtKB-KW"/>
</dbReference>
<gene>
    <name evidence="7" type="ORF">F8388_011331</name>
    <name evidence="8" type="ORF">G4B88_029421</name>
</gene>
<evidence type="ECO:0000313" key="7">
    <source>
        <dbReference type="EMBL" id="KAF4367756.1"/>
    </source>
</evidence>
<feature type="compositionally biased region" description="Basic and acidic residues" evidence="5">
    <location>
        <begin position="373"/>
        <end position="382"/>
    </location>
</feature>
<feature type="compositionally biased region" description="Basic and acidic residues" evidence="5">
    <location>
        <begin position="333"/>
        <end position="342"/>
    </location>
</feature>
<evidence type="ECO:0000313" key="10">
    <source>
        <dbReference type="Proteomes" id="UP000583929"/>
    </source>
</evidence>
<keyword evidence="2" id="KW-0132">Cell division</keyword>
<proteinExistence type="predicted"/>
<evidence type="ECO:0000256" key="4">
    <source>
        <dbReference type="ARBA" id="ARBA00032263"/>
    </source>
</evidence>
<dbReference type="Gene3D" id="1.10.472.10">
    <property type="entry name" value="Cyclin-like"/>
    <property type="match status" value="2"/>
</dbReference>
<feature type="region of interest" description="Disordered" evidence="5">
    <location>
        <begin position="287"/>
        <end position="384"/>
    </location>
</feature>
<comment type="subunit">
    <text evidence="1">Interacts with the CDC2 protein kinase to form a serine/threonine kinase holoenzyme complex also known as maturation promoting factor (MPF). The cyclin subunit imparts substrate specificity to the complex.</text>
</comment>
<dbReference type="InterPro" id="IPR039361">
    <property type="entry name" value="Cyclin"/>
</dbReference>